<evidence type="ECO:0000313" key="1">
    <source>
        <dbReference type="EMBL" id="CAI9766664.1"/>
    </source>
</evidence>
<dbReference type="AlphaFoldDB" id="A0AAD1ZC13"/>
<keyword evidence="2" id="KW-1185">Reference proteome</keyword>
<reference evidence="1" key="1">
    <citation type="submission" date="2023-05" db="EMBL/GenBank/DDBJ databases">
        <authorList>
            <person name="Huff M."/>
        </authorList>
    </citation>
    <scope>NUCLEOTIDE SEQUENCE</scope>
</reference>
<accession>A0AAD1ZC13</accession>
<proteinExistence type="predicted"/>
<protein>
    <submittedName>
        <fullName evidence="1">Uncharacterized protein</fullName>
    </submittedName>
</protein>
<dbReference type="EMBL" id="OU503043">
    <property type="protein sequence ID" value="CAI9766664.1"/>
    <property type="molecule type" value="Genomic_DNA"/>
</dbReference>
<evidence type="ECO:0000313" key="2">
    <source>
        <dbReference type="Proteomes" id="UP000834106"/>
    </source>
</evidence>
<sequence length="207" mass="23821">MAPSQIILRKILEDRDFCNRIEISLDENEKFETFVGQRRLIPIAIAYMVKLHPGRYGAKVKDILRLLEDSAVYCKMLGAPLRIAKEENFMEGIKNGSSTYENDGSIYEWPYLSYPRPFGPHVHSQLGRRVMDLSRSYSLSFDDIRNIRNSLANSWNEPYASTFPHKPVGRFSDGSILTDYLGTIDYLHPLPKQSVRYALVDTARENL</sequence>
<gene>
    <name evidence="1" type="ORF">FPE_LOCUS14094</name>
</gene>
<organism evidence="1 2">
    <name type="scientific">Fraxinus pennsylvanica</name>
    <dbReference type="NCBI Taxonomy" id="56036"/>
    <lineage>
        <taxon>Eukaryota</taxon>
        <taxon>Viridiplantae</taxon>
        <taxon>Streptophyta</taxon>
        <taxon>Embryophyta</taxon>
        <taxon>Tracheophyta</taxon>
        <taxon>Spermatophyta</taxon>
        <taxon>Magnoliopsida</taxon>
        <taxon>eudicotyledons</taxon>
        <taxon>Gunneridae</taxon>
        <taxon>Pentapetalae</taxon>
        <taxon>asterids</taxon>
        <taxon>lamiids</taxon>
        <taxon>Lamiales</taxon>
        <taxon>Oleaceae</taxon>
        <taxon>Oleeae</taxon>
        <taxon>Fraxinus</taxon>
    </lineage>
</organism>
<name>A0AAD1ZC13_9LAMI</name>
<dbReference type="Proteomes" id="UP000834106">
    <property type="component" value="Chromosome 8"/>
</dbReference>